<evidence type="ECO:0000256" key="4">
    <source>
        <dbReference type="HAMAP-Rule" id="MF_00251"/>
    </source>
</evidence>
<dbReference type="GO" id="GO:0005840">
    <property type="term" value="C:ribosome"/>
    <property type="evidence" value="ECO:0007669"/>
    <property type="project" value="UniProtKB-KW"/>
</dbReference>
<reference evidence="5 6" key="1">
    <citation type="journal article" date="2018" name="Microbiome">
        <title>Fine metagenomic profile of the Mediterranean stratified and mixed water columns revealed by assembly and recruitment.</title>
        <authorList>
            <person name="Haro-Moreno J.M."/>
            <person name="Lopez-Perez M."/>
            <person name="De La Torre J.R."/>
            <person name="Picazo A."/>
            <person name="Camacho A."/>
            <person name="Rodriguez-Valera F."/>
        </authorList>
    </citation>
    <scope>NUCLEOTIDE SEQUENCE [LARGE SCALE GENOMIC DNA]</scope>
    <source>
        <strain evidence="5">MED-G57</strain>
    </source>
</reference>
<evidence type="ECO:0000313" key="5">
    <source>
        <dbReference type="EMBL" id="RCL73976.1"/>
    </source>
</evidence>
<comment type="caution">
    <text evidence="5">The sequence shown here is derived from an EMBL/GenBank/DDBJ whole genome shotgun (WGS) entry which is preliminary data.</text>
</comment>
<dbReference type="AlphaFoldDB" id="A0A368DRL3"/>
<protein>
    <recommendedName>
        <fullName evidence="4">Large ribosomal subunit protein bL36</fullName>
    </recommendedName>
</protein>
<dbReference type="Pfam" id="PF00444">
    <property type="entry name" value="Ribosomal_L36"/>
    <property type="match status" value="1"/>
</dbReference>
<comment type="similarity">
    <text evidence="1 4">Belongs to the bacterial ribosomal protein bL36 family.</text>
</comment>
<keyword evidence="2 4" id="KW-0689">Ribosomal protein</keyword>
<evidence type="ECO:0000256" key="1">
    <source>
        <dbReference type="ARBA" id="ARBA00007645"/>
    </source>
</evidence>
<dbReference type="EMBL" id="QOQD01000004">
    <property type="protein sequence ID" value="RCL73976.1"/>
    <property type="molecule type" value="Genomic_DNA"/>
</dbReference>
<dbReference type="GO" id="GO:1990904">
    <property type="term" value="C:ribonucleoprotein complex"/>
    <property type="evidence" value="ECO:0007669"/>
    <property type="project" value="UniProtKB-KW"/>
</dbReference>
<evidence type="ECO:0000256" key="2">
    <source>
        <dbReference type="ARBA" id="ARBA00022980"/>
    </source>
</evidence>
<dbReference type="HAMAP" id="MF_00251">
    <property type="entry name" value="Ribosomal_bL36"/>
    <property type="match status" value="1"/>
</dbReference>
<dbReference type="InterPro" id="IPR047621">
    <property type="entry name" value="Ribosomal_L36_bact"/>
</dbReference>
<sequence length="41" mass="4949">MKVKNSLKSLKNRHRANRVVRRKGRLYVINKVNKRFKARQG</sequence>
<dbReference type="InterPro" id="IPR035977">
    <property type="entry name" value="Ribosomal_bL36_sp"/>
</dbReference>
<dbReference type="PANTHER" id="PTHR47781:SF1">
    <property type="entry name" value="LARGE RIBOSOMAL SUBUNIT PROTEIN BL36B"/>
    <property type="match status" value="1"/>
</dbReference>
<dbReference type="Proteomes" id="UP000253570">
    <property type="component" value="Unassembled WGS sequence"/>
</dbReference>
<accession>A0A368DRL3</accession>
<dbReference type="PROSITE" id="PS00828">
    <property type="entry name" value="RIBOSOMAL_L36"/>
    <property type="match status" value="1"/>
</dbReference>
<name>A0A368DRL3_9PROT</name>
<dbReference type="GO" id="GO:0006412">
    <property type="term" value="P:translation"/>
    <property type="evidence" value="ECO:0007669"/>
    <property type="project" value="UniProtKB-UniRule"/>
</dbReference>
<dbReference type="SUPFAM" id="SSF57840">
    <property type="entry name" value="Ribosomal protein L36"/>
    <property type="match status" value="1"/>
</dbReference>
<proteinExistence type="inferred from homology"/>
<evidence type="ECO:0000256" key="3">
    <source>
        <dbReference type="ARBA" id="ARBA00023274"/>
    </source>
</evidence>
<dbReference type="PANTHER" id="PTHR47781">
    <property type="entry name" value="50S RIBOSOMAL PROTEIN L36 2"/>
    <property type="match status" value="1"/>
</dbReference>
<evidence type="ECO:0000313" key="6">
    <source>
        <dbReference type="Proteomes" id="UP000253570"/>
    </source>
</evidence>
<organism evidence="5 6">
    <name type="scientific">PS1 clade bacterium</name>
    <dbReference type="NCBI Taxonomy" id="2175152"/>
    <lineage>
        <taxon>Bacteria</taxon>
        <taxon>Pseudomonadati</taxon>
        <taxon>Pseudomonadota</taxon>
        <taxon>Alphaproteobacteria</taxon>
        <taxon>PS1 clade</taxon>
    </lineage>
</organism>
<dbReference type="InterPro" id="IPR000473">
    <property type="entry name" value="Ribosomal_bL36"/>
</dbReference>
<keyword evidence="3 4" id="KW-0687">Ribonucleoprotein</keyword>
<dbReference type="GO" id="GO:0003735">
    <property type="term" value="F:structural constituent of ribosome"/>
    <property type="evidence" value="ECO:0007669"/>
    <property type="project" value="InterPro"/>
</dbReference>
<dbReference type="NCBIfam" id="NF002021">
    <property type="entry name" value="PRK00831.1"/>
    <property type="match status" value="1"/>
</dbReference>
<gene>
    <name evidence="4" type="primary">rpmJ</name>
    <name evidence="5" type="ORF">DBW71_02545</name>
</gene>